<feature type="region of interest" description="Disordered" evidence="3">
    <location>
        <begin position="612"/>
        <end position="635"/>
    </location>
</feature>
<evidence type="ECO:0000259" key="5">
    <source>
        <dbReference type="SMART" id="SM00485"/>
    </source>
</evidence>
<comment type="caution">
    <text evidence="6">The sequence shown here is derived from an EMBL/GenBank/DDBJ whole genome shotgun (WGS) entry which is preliminary data.</text>
</comment>
<sequence length="963" mass="105095">MGVTGLWDVLRPAGKVRSLTELAVSDGFLKNSNGLRGFRVGIDASIWFFHANWGKEGENPELRTLFFRCATLLHAPFLPLFVFDGPKRPDFKRGKRINTTAHKLTNGMKQIIEAFGFEWRTAPGEAEAELAYLNRVGIIDGILSDDVDTFLFGALTVIRNSSNTLSGNRSNPVLNSDGRDDKNHTVVYRLEDITDDANIALTRGGFILIGLLRGGDYHQEGLPRCGVTIAAALARCGFGDSLYEAARNISRSQLPGFLVNWRNELRRELKTDSKGHLGRKYVSLSSSVPDEFPNIDVLLSYVNPITSESMGRTVESAADGLRWAREPDLGKIAETCEFYFEWGYKEAIIKRFRTVIWPSVVLRILRRSVLNAEAGRSGRQAEPPSTPRKNRGLGASPPVSPFGTPSKMITKHFSSMKLSNEQDNDDDDADRTQNLVVKIHSSRQHASTDKLLEYRLEITPGHLVRLTEGGIKGIRRPEDANEWSDATDEDEDGAAGKSKKAPPDPDSHLRVWMPAAIVRMAEPQIVEEYEEAQRRKEEKKLNKGRKANTSGTASGKGKGKATAKKIKEVLEEEDIPPPPRVSTKSKSTAKAKTASSTLKSFYAVEKPSVGKTGVATKPLAATSKAKKSSVPSPKARRFSLSLFDSDSDIDAQLPAFIYPPALSKKPPPPKASSTAYLSISESESDDVDAFIDHRPRPVSPIMTMKLTVKSSTSSRALASKASHSSPASSPYRPTARAVPHQGKPFSLEPVHPQTVSMRKKATTSSPNDSASAPKRQPKASSSAKRASPEPMQFEPLFASDSEPGPPGSSLSSSPTSTRRKKSDLSSSESDSSTKGRVPKSPRKSTKHSSPRKSGSPCRAEGRHNVERPVSPSPRKGSSQSAITSLYPAGGRMLQAKGLPKHVDESEVIEISSDEEDAPISRPPPKLDLRKVAPLLVARSMTAERMRARAAPPVEKPIAFIDLT</sequence>
<feature type="compositionally biased region" description="Low complexity" evidence="3">
    <location>
        <begin position="799"/>
        <end position="816"/>
    </location>
</feature>
<dbReference type="CDD" id="cd09906">
    <property type="entry name" value="H3TH_YEN1"/>
    <property type="match status" value="1"/>
</dbReference>
<dbReference type="SMART" id="SM00484">
    <property type="entry name" value="XPGI"/>
    <property type="match status" value="1"/>
</dbReference>
<feature type="compositionally biased region" description="Acidic residues" evidence="3">
    <location>
        <begin position="480"/>
        <end position="493"/>
    </location>
</feature>
<protein>
    <recommendedName>
        <fullName evidence="8">XPG-I domain-containing protein</fullName>
    </recommendedName>
</protein>
<dbReference type="InterPro" id="IPR037316">
    <property type="entry name" value="Yen1_H3TH"/>
</dbReference>
<feature type="region of interest" description="Disordered" evidence="3">
    <location>
        <begin position="530"/>
        <end position="597"/>
    </location>
</feature>
<organism evidence="6 7">
    <name type="scientific">Hohenbuehelia grisea</name>
    <dbReference type="NCBI Taxonomy" id="104357"/>
    <lineage>
        <taxon>Eukaryota</taxon>
        <taxon>Fungi</taxon>
        <taxon>Dikarya</taxon>
        <taxon>Basidiomycota</taxon>
        <taxon>Agaricomycotina</taxon>
        <taxon>Agaricomycetes</taxon>
        <taxon>Agaricomycetidae</taxon>
        <taxon>Agaricales</taxon>
        <taxon>Pleurotineae</taxon>
        <taxon>Pleurotaceae</taxon>
        <taxon>Hohenbuehelia</taxon>
    </lineage>
</organism>
<dbReference type="InterPro" id="IPR006085">
    <property type="entry name" value="XPG_DNA_repair_N"/>
</dbReference>
<reference evidence="7" key="1">
    <citation type="submission" date="2024-06" db="EMBL/GenBank/DDBJ databases">
        <title>Multi-omics analyses provide insights into the biosynthesis of the anticancer antibiotic pleurotin in Hohenbuehelia grisea.</title>
        <authorList>
            <person name="Weaver J.A."/>
            <person name="Alberti F."/>
        </authorList>
    </citation>
    <scope>NUCLEOTIDE SEQUENCE [LARGE SCALE GENOMIC DNA]</scope>
    <source>
        <strain evidence="7">T-177</strain>
    </source>
</reference>
<feature type="domain" description="XPG-I" evidence="4">
    <location>
        <begin position="113"/>
        <end position="193"/>
    </location>
</feature>
<keyword evidence="2" id="KW-0378">Hydrolase</keyword>
<dbReference type="InterPro" id="IPR036279">
    <property type="entry name" value="5-3_exonuclease_C_sf"/>
</dbReference>
<evidence type="ECO:0008006" key="8">
    <source>
        <dbReference type="Google" id="ProtNLM"/>
    </source>
</evidence>
<feature type="region of interest" description="Disordered" evidence="3">
    <location>
        <begin position="659"/>
        <end position="888"/>
    </location>
</feature>
<evidence type="ECO:0000256" key="1">
    <source>
        <dbReference type="ARBA" id="ARBA00022722"/>
    </source>
</evidence>
<dbReference type="Pfam" id="PF00867">
    <property type="entry name" value="XPG_I"/>
    <property type="match status" value="1"/>
</dbReference>
<dbReference type="InterPro" id="IPR006084">
    <property type="entry name" value="XPG/Rad2"/>
</dbReference>
<feature type="compositionally biased region" description="Low complexity" evidence="3">
    <location>
        <begin position="769"/>
        <end position="785"/>
    </location>
</feature>
<feature type="compositionally biased region" description="Low complexity" evidence="3">
    <location>
        <begin position="615"/>
        <end position="635"/>
    </location>
</feature>
<dbReference type="CDD" id="cd09870">
    <property type="entry name" value="PIN_YEN1"/>
    <property type="match status" value="1"/>
</dbReference>
<feature type="compositionally biased region" description="Basic residues" evidence="3">
    <location>
        <begin position="836"/>
        <end position="850"/>
    </location>
</feature>
<feature type="region of interest" description="Disordered" evidence="3">
    <location>
        <begin position="475"/>
        <end position="509"/>
    </location>
</feature>
<accession>A0ABR3J960</accession>
<dbReference type="Proteomes" id="UP001556367">
    <property type="component" value="Unassembled WGS sequence"/>
</dbReference>
<evidence type="ECO:0000256" key="2">
    <source>
        <dbReference type="ARBA" id="ARBA00022801"/>
    </source>
</evidence>
<feature type="domain" description="XPG N-terminal" evidence="5">
    <location>
        <begin position="1"/>
        <end position="106"/>
    </location>
</feature>
<dbReference type="PANTHER" id="PTHR11081:SF75">
    <property type="entry name" value="ENDONUCLEASE, PUTATIVE (AFU_ORTHOLOGUE AFUA_3G13260)-RELATED"/>
    <property type="match status" value="1"/>
</dbReference>
<dbReference type="InterPro" id="IPR029060">
    <property type="entry name" value="PIN-like_dom_sf"/>
</dbReference>
<feature type="compositionally biased region" description="Low complexity" evidence="3">
    <location>
        <begin position="716"/>
        <end position="729"/>
    </location>
</feature>
<dbReference type="Pfam" id="PF18380">
    <property type="entry name" value="GEN1_C"/>
    <property type="match status" value="1"/>
</dbReference>
<feature type="region of interest" description="Disordered" evidence="3">
    <location>
        <begin position="373"/>
        <end position="408"/>
    </location>
</feature>
<evidence type="ECO:0000313" key="6">
    <source>
        <dbReference type="EMBL" id="KAL0952086.1"/>
    </source>
</evidence>
<dbReference type="SUPFAM" id="SSF47807">
    <property type="entry name" value="5' to 3' exonuclease, C-terminal subdomain"/>
    <property type="match status" value="1"/>
</dbReference>
<feature type="compositionally biased region" description="Basic and acidic residues" evidence="3">
    <location>
        <begin position="531"/>
        <end position="541"/>
    </location>
</feature>
<dbReference type="PANTHER" id="PTHR11081">
    <property type="entry name" value="FLAP ENDONUCLEASE FAMILY MEMBER"/>
    <property type="match status" value="1"/>
</dbReference>
<evidence type="ECO:0000313" key="7">
    <source>
        <dbReference type="Proteomes" id="UP001556367"/>
    </source>
</evidence>
<evidence type="ECO:0000256" key="3">
    <source>
        <dbReference type="SAM" id="MobiDB-lite"/>
    </source>
</evidence>
<keyword evidence="7" id="KW-1185">Reference proteome</keyword>
<gene>
    <name evidence="6" type="ORF">HGRIS_008722</name>
</gene>
<dbReference type="InterPro" id="IPR041177">
    <property type="entry name" value="GEN1_C"/>
</dbReference>
<feature type="compositionally biased region" description="Low complexity" evidence="3">
    <location>
        <begin position="582"/>
        <end position="597"/>
    </location>
</feature>
<evidence type="ECO:0000259" key="4">
    <source>
        <dbReference type="SMART" id="SM00484"/>
    </source>
</evidence>
<dbReference type="SMART" id="SM00485">
    <property type="entry name" value="XPGN"/>
    <property type="match status" value="1"/>
</dbReference>
<dbReference type="SUPFAM" id="SSF88723">
    <property type="entry name" value="PIN domain-like"/>
    <property type="match status" value="1"/>
</dbReference>
<proteinExistence type="predicted"/>
<keyword evidence="1" id="KW-0540">Nuclease</keyword>
<dbReference type="InterPro" id="IPR006086">
    <property type="entry name" value="XPG-I_dom"/>
</dbReference>
<dbReference type="EMBL" id="JASNQZ010000011">
    <property type="protein sequence ID" value="KAL0952086.1"/>
    <property type="molecule type" value="Genomic_DNA"/>
</dbReference>
<dbReference type="PRINTS" id="PR00853">
    <property type="entry name" value="XPGRADSUPER"/>
</dbReference>
<dbReference type="Gene3D" id="3.40.50.1010">
    <property type="entry name" value="5'-nuclease"/>
    <property type="match status" value="1"/>
</dbReference>
<name>A0ABR3J960_9AGAR</name>